<comment type="caution">
    <text evidence="11">The sequence shown here is derived from an EMBL/GenBank/DDBJ whole genome shotgun (WGS) entry which is preliminary data.</text>
</comment>
<reference evidence="11 12" key="1">
    <citation type="submission" date="2020-08" db="EMBL/GenBank/DDBJ databases">
        <title>Genomic Encyclopedia of Type Strains, Phase IV (KMG-IV): sequencing the most valuable type-strain genomes for metagenomic binning, comparative biology and taxonomic classification.</title>
        <authorList>
            <person name="Goeker M."/>
        </authorList>
    </citation>
    <scope>NUCLEOTIDE SEQUENCE [LARGE SCALE GENOMIC DNA]</scope>
    <source>
        <strain evidence="11 12">DSM 22368</strain>
    </source>
</reference>
<evidence type="ECO:0000256" key="3">
    <source>
        <dbReference type="ARBA" id="ARBA00021717"/>
    </source>
</evidence>
<dbReference type="GO" id="GO:0044780">
    <property type="term" value="P:bacterial-type flagellum assembly"/>
    <property type="evidence" value="ECO:0007669"/>
    <property type="project" value="UniProtKB-UniRule"/>
</dbReference>
<evidence type="ECO:0000256" key="7">
    <source>
        <dbReference type="ARBA" id="ARBA00023136"/>
    </source>
</evidence>
<dbReference type="GO" id="GO:0006605">
    <property type="term" value="P:protein targeting"/>
    <property type="evidence" value="ECO:0007669"/>
    <property type="project" value="UniProtKB-UniRule"/>
</dbReference>
<evidence type="ECO:0000313" key="12">
    <source>
        <dbReference type="Proteomes" id="UP000528457"/>
    </source>
</evidence>
<dbReference type="GO" id="GO:0009425">
    <property type="term" value="C:bacterial-type flagellum basal body"/>
    <property type="evidence" value="ECO:0007669"/>
    <property type="project" value="UniProtKB-SubCell"/>
</dbReference>
<dbReference type="AlphaFoldDB" id="A0A7X0JY99"/>
<keyword evidence="8 10" id="KW-0975">Bacterial flagellum</keyword>
<evidence type="ECO:0000256" key="2">
    <source>
        <dbReference type="ARBA" id="ARBA00009772"/>
    </source>
</evidence>
<dbReference type="NCBIfam" id="TIGR01400">
    <property type="entry name" value="fliR"/>
    <property type="match status" value="1"/>
</dbReference>
<feature type="transmembrane region" description="Helical" evidence="10">
    <location>
        <begin position="42"/>
        <end position="61"/>
    </location>
</feature>
<evidence type="ECO:0000256" key="4">
    <source>
        <dbReference type="ARBA" id="ARBA00022475"/>
    </source>
</evidence>
<evidence type="ECO:0000256" key="5">
    <source>
        <dbReference type="ARBA" id="ARBA00022692"/>
    </source>
</evidence>
<name>A0A7X0JY99_9GAMM</name>
<feature type="transmembrane region" description="Helical" evidence="10">
    <location>
        <begin position="81"/>
        <end position="105"/>
    </location>
</feature>
<dbReference type="GO" id="GO:0005886">
    <property type="term" value="C:plasma membrane"/>
    <property type="evidence" value="ECO:0007669"/>
    <property type="project" value="UniProtKB-SubCell"/>
</dbReference>
<organism evidence="11 12">
    <name type="scientific">Pseudoteredinibacter isoporae</name>
    <dbReference type="NCBI Taxonomy" id="570281"/>
    <lineage>
        <taxon>Bacteria</taxon>
        <taxon>Pseudomonadati</taxon>
        <taxon>Pseudomonadota</taxon>
        <taxon>Gammaproteobacteria</taxon>
        <taxon>Cellvibrionales</taxon>
        <taxon>Cellvibrionaceae</taxon>
        <taxon>Pseudoteredinibacter</taxon>
    </lineage>
</organism>
<keyword evidence="6 10" id="KW-1133">Transmembrane helix</keyword>
<feature type="transmembrane region" description="Helical" evidence="10">
    <location>
        <begin position="179"/>
        <end position="203"/>
    </location>
</feature>
<keyword evidence="12" id="KW-1185">Reference proteome</keyword>
<dbReference type="InterPro" id="IPR002010">
    <property type="entry name" value="T3SS_IM_R"/>
</dbReference>
<evidence type="ECO:0000256" key="6">
    <source>
        <dbReference type="ARBA" id="ARBA00022989"/>
    </source>
</evidence>
<dbReference type="RefSeq" id="WP_166847788.1">
    <property type="nucleotide sequence ID" value="NZ_JAAONY010000003.1"/>
</dbReference>
<dbReference type="EMBL" id="JACHHT010000003">
    <property type="protein sequence ID" value="MBB6523461.1"/>
    <property type="molecule type" value="Genomic_DNA"/>
</dbReference>
<keyword evidence="11" id="KW-0282">Flagellum</keyword>
<evidence type="ECO:0000256" key="10">
    <source>
        <dbReference type="RuleBase" id="RU362071"/>
    </source>
</evidence>
<dbReference type="PANTHER" id="PTHR30065:SF8">
    <property type="entry name" value="FLAGELLAR BIOSYNTHETIC PROTEIN FLIR"/>
    <property type="match status" value="1"/>
</dbReference>
<keyword evidence="11" id="KW-0966">Cell projection</keyword>
<dbReference type="InParanoid" id="A0A7X0JY99"/>
<evidence type="ECO:0000256" key="9">
    <source>
        <dbReference type="NCBIfam" id="TIGR01400"/>
    </source>
</evidence>
<comment type="similarity">
    <text evidence="2 10">Belongs to the FliR/MopE/SpaR family.</text>
</comment>
<protein>
    <recommendedName>
        <fullName evidence="3 9">Flagellar biosynthetic protein FliR</fullName>
    </recommendedName>
</protein>
<evidence type="ECO:0000256" key="8">
    <source>
        <dbReference type="ARBA" id="ARBA00023143"/>
    </source>
</evidence>
<accession>A0A7X0JY99</accession>
<feature type="transmembrane region" description="Helical" evidence="10">
    <location>
        <begin position="215"/>
        <end position="239"/>
    </location>
</feature>
<dbReference type="PRINTS" id="PR00953">
    <property type="entry name" value="TYPE3IMRPROT"/>
</dbReference>
<evidence type="ECO:0000256" key="1">
    <source>
        <dbReference type="ARBA" id="ARBA00002578"/>
    </source>
</evidence>
<feature type="transmembrane region" description="Helical" evidence="10">
    <location>
        <begin position="137"/>
        <end position="159"/>
    </location>
</feature>
<comment type="subcellular location">
    <subcellularLocation>
        <location evidence="10">Cell membrane</location>
        <topology evidence="10">Multi-pass membrane protein</topology>
    </subcellularLocation>
    <subcellularLocation>
        <location evidence="10">Bacterial flagellum basal body</location>
    </subcellularLocation>
</comment>
<dbReference type="InterPro" id="IPR006303">
    <property type="entry name" value="FliR"/>
</dbReference>
<dbReference type="PANTHER" id="PTHR30065">
    <property type="entry name" value="FLAGELLAR BIOSYNTHETIC PROTEIN FLIR"/>
    <property type="match status" value="1"/>
</dbReference>
<sequence>MEVITEQQILEFVGQYIWPLIRISGVLLAMPLIGARVVPARVRLALAFVLAVLVSPLLPPVPNDVPLLSLSMLNIGVQQLLIGLAMGFSLQVFMQIFVLAGQVIAGKLGLGFAAMNDPSTGVSVPLISQFYSITVTLLFFSVDAHLLVIEALAASFYSIPIGPTGLDRQALLMIVGLGSWMFSSSLVIALPLLTALLVVNLAFGVMSRAAPQMNVFAVGFPLTLVFGLLLMWLSLVSFLPNFNTFMYEALQFMQNLLQNP</sequence>
<dbReference type="Proteomes" id="UP000528457">
    <property type="component" value="Unassembled WGS sequence"/>
</dbReference>
<evidence type="ECO:0000313" key="11">
    <source>
        <dbReference type="EMBL" id="MBB6523461.1"/>
    </source>
</evidence>
<dbReference type="Pfam" id="PF01311">
    <property type="entry name" value="Bac_export_1"/>
    <property type="match status" value="1"/>
</dbReference>
<keyword evidence="7 10" id="KW-0472">Membrane</keyword>
<feature type="transmembrane region" description="Helical" evidence="10">
    <location>
        <begin position="16"/>
        <end position="35"/>
    </location>
</feature>
<comment type="function">
    <text evidence="1 10">Role in flagellar biosynthesis.</text>
</comment>
<keyword evidence="11" id="KW-0969">Cilium</keyword>
<keyword evidence="4 10" id="KW-1003">Cell membrane</keyword>
<dbReference type="FunCoup" id="A0A7X0JY99">
    <property type="interactions" value="78"/>
</dbReference>
<proteinExistence type="inferred from homology"/>
<keyword evidence="5 10" id="KW-0812">Transmembrane</keyword>
<gene>
    <name evidence="11" type="ORF">HNR48_003763</name>
</gene>